<feature type="non-terminal residue" evidence="2">
    <location>
        <position position="168"/>
    </location>
</feature>
<comment type="caution">
    <text evidence="2">The sequence shown here is derived from an EMBL/GenBank/DDBJ whole genome shotgun (WGS) entry which is preliminary data.</text>
</comment>
<dbReference type="AlphaFoldDB" id="X1HIT5"/>
<accession>X1HIT5</accession>
<reference evidence="2" key="1">
    <citation type="journal article" date="2014" name="Front. Microbiol.">
        <title>High frequency of phylogenetically diverse reductive dehalogenase-homologous genes in deep subseafloor sedimentary metagenomes.</title>
        <authorList>
            <person name="Kawai M."/>
            <person name="Futagami T."/>
            <person name="Toyoda A."/>
            <person name="Takaki Y."/>
            <person name="Nishi S."/>
            <person name="Hori S."/>
            <person name="Arai W."/>
            <person name="Tsubouchi T."/>
            <person name="Morono Y."/>
            <person name="Uchiyama I."/>
            <person name="Ito T."/>
            <person name="Fujiyama A."/>
            <person name="Inagaki F."/>
            <person name="Takami H."/>
        </authorList>
    </citation>
    <scope>NUCLEOTIDE SEQUENCE</scope>
    <source>
        <strain evidence="2">Expedition CK06-06</strain>
    </source>
</reference>
<evidence type="ECO:0000313" key="2">
    <source>
        <dbReference type="EMBL" id="GAH69402.1"/>
    </source>
</evidence>
<dbReference type="InterPro" id="IPR036237">
    <property type="entry name" value="Xyl_isomerase-like_sf"/>
</dbReference>
<dbReference type="InterPro" id="IPR050312">
    <property type="entry name" value="IolE/XylAMocC-like"/>
</dbReference>
<dbReference type="InterPro" id="IPR013022">
    <property type="entry name" value="Xyl_isomerase-like_TIM-brl"/>
</dbReference>
<protein>
    <recommendedName>
        <fullName evidence="1">Xylose isomerase-like TIM barrel domain-containing protein</fullName>
    </recommendedName>
</protein>
<sequence>MVIGNCTYSVRDYLSSGEMDLLEFPAFNAELGIEALEYNDMFFEAWDDDYLAQVRKSAEDAGCYIQCLTNAGNFASDDEDERDETAEMIRERLHAASKLGAPVIRANIGGTGDEERDMTVGVERVIEGFNALLPTARELDVKITIENHGGVSKWANPILKVVLGTDPD</sequence>
<proteinExistence type="predicted"/>
<dbReference type="SUPFAM" id="SSF51658">
    <property type="entry name" value="Xylose isomerase-like"/>
    <property type="match status" value="1"/>
</dbReference>
<evidence type="ECO:0000259" key="1">
    <source>
        <dbReference type="Pfam" id="PF01261"/>
    </source>
</evidence>
<organism evidence="2">
    <name type="scientific">marine sediment metagenome</name>
    <dbReference type="NCBI Taxonomy" id="412755"/>
    <lineage>
        <taxon>unclassified sequences</taxon>
        <taxon>metagenomes</taxon>
        <taxon>ecological metagenomes</taxon>
    </lineage>
</organism>
<name>X1HIT5_9ZZZZ</name>
<dbReference type="Gene3D" id="3.20.20.150">
    <property type="entry name" value="Divalent-metal-dependent TIM barrel enzymes"/>
    <property type="match status" value="1"/>
</dbReference>
<dbReference type="EMBL" id="BARU01025691">
    <property type="protein sequence ID" value="GAH69402.1"/>
    <property type="molecule type" value="Genomic_DNA"/>
</dbReference>
<dbReference type="Pfam" id="PF01261">
    <property type="entry name" value="AP_endonuc_2"/>
    <property type="match status" value="1"/>
</dbReference>
<dbReference type="PANTHER" id="PTHR12110">
    <property type="entry name" value="HYDROXYPYRUVATE ISOMERASE"/>
    <property type="match status" value="1"/>
</dbReference>
<gene>
    <name evidence="2" type="ORF">S03H2_41364</name>
</gene>
<feature type="domain" description="Xylose isomerase-like TIM barrel" evidence="1">
    <location>
        <begin position="29"/>
        <end position="150"/>
    </location>
</feature>